<dbReference type="Pfam" id="PF01042">
    <property type="entry name" value="Ribonuc_L-PSP"/>
    <property type="match status" value="1"/>
</dbReference>
<dbReference type="PANTHER" id="PTHR11803">
    <property type="entry name" value="2-IMINOBUTANOATE/2-IMINOPROPANOATE DEAMINASE RIDA"/>
    <property type="match status" value="1"/>
</dbReference>
<protein>
    <submittedName>
        <fullName evidence="1">2-iminobutanoate/2-iminopropanoate deaminase</fullName>
        <ecNumber evidence="1">3.5.99.10</ecNumber>
    </submittedName>
</protein>
<dbReference type="Proteomes" id="UP000578449">
    <property type="component" value="Unassembled WGS sequence"/>
</dbReference>
<dbReference type="RefSeq" id="WP_185052027.1">
    <property type="nucleotide sequence ID" value="NZ_BAABIX010000042.1"/>
</dbReference>
<comment type="caution">
    <text evidence="1">The sequence shown here is derived from an EMBL/GenBank/DDBJ whole genome shotgun (WGS) entry which is preliminary data.</text>
</comment>
<name>A0A840PCA7_9ACTN</name>
<dbReference type="InterPro" id="IPR006175">
    <property type="entry name" value="YjgF/YER057c/UK114"/>
</dbReference>
<dbReference type="EMBL" id="JACHGN010000010">
    <property type="protein sequence ID" value="MBB5135060.1"/>
    <property type="molecule type" value="Genomic_DNA"/>
</dbReference>
<dbReference type="PANTHER" id="PTHR11803:SF39">
    <property type="entry name" value="2-IMINOBUTANOATE_2-IMINOPROPANOATE DEAMINASE"/>
    <property type="match status" value="1"/>
</dbReference>
<proteinExistence type="predicted"/>
<dbReference type="CDD" id="cd00448">
    <property type="entry name" value="YjgF_YER057c_UK114_family"/>
    <property type="match status" value="1"/>
</dbReference>
<dbReference type="GO" id="GO:0005829">
    <property type="term" value="C:cytosol"/>
    <property type="evidence" value="ECO:0007669"/>
    <property type="project" value="TreeGrafter"/>
</dbReference>
<evidence type="ECO:0000313" key="2">
    <source>
        <dbReference type="Proteomes" id="UP000578449"/>
    </source>
</evidence>
<keyword evidence="2" id="KW-1185">Reference proteome</keyword>
<evidence type="ECO:0000313" key="1">
    <source>
        <dbReference type="EMBL" id="MBB5135060.1"/>
    </source>
</evidence>
<dbReference type="Gene3D" id="3.30.1330.40">
    <property type="entry name" value="RutC-like"/>
    <property type="match status" value="1"/>
</dbReference>
<organism evidence="1 2">
    <name type="scientific">Thermocatellispora tengchongensis</name>
    <dbReference type="NCBI Taxonomy" id="1073253"/>
    <lineage>
        <taxon>Bacteria</taxon>
        <taxon>Bacillati</taxon>
        <taxon>Actinomycetota</taxon>
        <taxon>Actinomycetes</taxon>
        <taxon>Streptosporangiales</taxon>
        <taxon>Streptosporangiaceae</taxon>
        <taxon>Thermocatellispora</taxon>
    </lineage>
</organism>
<dbReference type="EC" id="3.5.99.10" evidence="1"/>
<dbReference type="SUPFAM" id="SSF55298">
    <property type="entry name" value="YjgF-like"/>
    <property type="match status" value="1"/>
</dbReference>
<keyword evidence="1" id="KW-0378">Hydrolase</keyword>
<gene>
    <name evidence="1" type="ORF">HNP84_004796</name>
</gene>
<accession>A0A840PCA7</accession>
<reference evidence="1 2" key="1">
    <citation type="submission" date="2020-08" db="EMBL/GenBank/DDBJ databases">
        <title>Genomic Encyclopedia of Type Strains, Phase IV (KMG-IV): sequencing the most valuable type-strain genomes for metagenomic binning, comparative biology and taxonomic classification.</title>
        <authorList>
            <person name="Goeker M."/>
        </authorList>
    </citation>
    <scope>NUCLEOTIDE SEQUENCE [LARGE SCALE GENOMIC DNA]</scope>
    <source>
        <strain evidence="1 2">DSM 45615</strain>
    </source>
</reference>
<dbReference type="AlphaFoldDB" id="A0A840PCA7"/>
<dbReference type="InterPro" id="IPR035959">
    <property type="entry name" value="RutC-like_sf"/>
</dbReference>
<dbReference type="GO" id="GO:0120241">
    <property type="term" value="F:2-iminobutanoate/2-iminopropanoate deaminase"/>
    <property type="evidence" value="ECO:0007669"/>
    <property type="project" value="UniProtKB-EC"/>
</dbReference>
<sequence>MDKTVITSPSAPPGGPYSPGLISGDLVFLAGQTAPGATIEEQTEGVIAKISALLAEAGCTLADVVSCLVHMTDLSEFQRYNAVYEKHFPEPRPVRTTVGAQLLGSARIEITVTARRGPGGAA</sequence>